<organism evidence="2 3">
    <name type="scientific">Rhododendron williamsianum</name>
    <dbReference type="NCBI Taxonomy" id="262921"/>
    <lineage>
        <taxon>Eukaryota</taxon>
        <taxon>Viridiplantae</taxon>
        <taxon>Streptophyta</taxon>
        <taxon>Embryophyta</taxon>
        <taxon>Tracheophyta</taxon>
        <taxon>Spermatophyta</taxon>
        <taxon>Magnoliopsida</taxon>
        <taxon>eudicotyledons</taxon>
        <taxon>Gunneridae</taxon>
        <taxon>Pentapetalae</taxon>
        <taxon>asterids</taxon>
        <taxon>Ericales</taxon>
        <taxon>Ericaceae</taxon>
        <taxon>Ericoideae</taxon>
        <taxon>Rhodoreae</taxon>
        <taxon>Rhododendron</taxon>
    </lineage>
</organism>
<feature type="non-terminal residue" evidence="2">
    <location>
        <position position="1"/>
    </location>
</feature>
<feature type="compositionally biased region" description="Acidic residues" evidence="1">
    <location>
        <begin position="179"/>
        <end position="193"/>
    </location>
</feature>
<proteinExistence type="predicted"/>
<comment type="caution">
    <text evidence="2">The sequence shown here is derived from an EMBL/GenBank/DDBJ whole genome shotgun (WGS) entry which is preliminary data.</text>
</comment>
<dbReference type="Proteomes" id="UP000428333">
    <property type="component" value="Linkage Group LG05"/>
</dbReference>
<feature type="compositionally biased region" description="Basic and acidic residues" evidence="1">
    <location>
        <begin position="136"/>
        <end position="163"/>
    </location>
</feature>
<dbReference type="InterPro" id="IPR027417">
    <property type="entry name" value="P-loop_NTPase"/>
</dbReference>
<dbReference type="SUPFAM" id="SSF52540">
    <property type="entry name" value="P-loop containing nucleoside triphosphate hydrolases"/>
    <property type="match status" value="1"/>
</dbReference>
<dbReference type="GO" id="GO:0006298">
    <property type="term" value="P:mismatch repair"/>
    <property type="evidence" value="ECO:0007669"/>
    <property type="project" value="InterPro"/>
</dbReference>
<dbReference type="AlphaFoldDB" id="A0A6A4LN60"/>
<dbReference type="GO" id="GO:0140664">
    <property type="term" value="F:ATP-dependent DNA damage sensor activity"/>
    <property type="evidence" value="ECO:0007669"/>
    <property type="project" value="InterPro"/>
</dbReference>
<dbReference type="GO" id="GO:0005524">
    <property type="term" value="F:ATP binding"/>
    <property type="evidence" value="ECO:0007669"/>
    <property type="project" value="InterPro"/>
</dbReference>
<evidence type="ECO:0000256" key="1">
    <source>
        <dbReference type="SAM" id="MobiDB-lite"/>
    </source>
</evidence>
<dbReference type="GO" id="GO:0030983">
    <property type="term" value="F:mismatched DNA binding"/>
    <property type="evidence" value="ECO:0007669"/>
    <property type="project" value="InterPro"/>
</dbReference>
<name>A0A6A4LN60_9ERIC</name>
<evidence type="ECO:0000313" key="2">
    <source>
        <dbReference type="EMBL" id="KAE9459255.1"/>
    </source>
</evidence>
<dbReference type="OrthoDB" id="1738008at2759"/>
<protein>
    <recommendedName>
        <fullName evidence="4">DNA mismatch repair proteins mutS family domain-containing protein</fullName>
    </recommendedName>
</protein>
<dbReference type="Gene3D" id="3.40.50.300">
    <property type="entry name" value="P-loop containing nucleotide triphosphate hydrolases"/>
    <property type="match status" value="1"/>
</dbReference>
<sequence>MNSLSSLQGGIGLRVAELDVLISLAIACNYYEGPTCRHACPDEVPCLSAKSPGHPVIRSDSLGKSTFVPNDVTIGGSGYASVVLLTGPNMGGKSTLLRQVCWAIILDQILEIAIKKETVGLVTTEECVEKMKIFGPRREGQTSEAATRVKEKLQAQKRSKQDIKGNPQSSFSVDIEKGSEEEDEKTEGCEDDGMGLRDD</sequence>
<feature type="region of interest" description="Disordered" evidence="1">
    <location>
        <begin position="136"/>
        <end position="199"/>
    </location>
</feature>
<reference evidence="2 3" key="1">
    <citation type="journal article" date="2019" name="Genome Biol. Evol.">
        <title>The Rhododendron genome and chromosomal organization provide insight into shared whole-genome duplications across the heath family (Ericaceae).</title>
        <authorList>
            <person name="Soza V.L."/>
            <person name="Lindsley D."/>
            <person name="Waalkes A."/>
            <person name="Ramage E."/>
            <person name="Patwardhan R.P."/>
            <person name="Burton J.N."/>
            <person name="Adey A."/>
            <person name="Kumar A."/>
            <person name="Qiu R."/>
            <person name="Shendure J."/>
            <person name="Hall B."/>
        </authorList>
    </citation>
    <scope>NUCLEOTIDE SEQUENCE [LARGE SCALE GENOMIC DNA]</scope>
    <source>
        <strain evidence="2">RSF 1966-606</strain>
    </source>
</reference>
<dbReference type="GO" id="GO:0005634">
    <property type="term" value="C:nucleus"/>
    <property type="evidence" value="ECO:0007669"/>
    <property type="project" value="TreeGrafter"/>
</dbReference>
<evidence type="ECO:0008006" key="4">
    <source>
        <dbReference type="Google" id="ProtNLM"/>
    </source>
</evidence>
<dbReference type="InterPro" id="IPR045076">
    <property type="entry name" value="MutS"/>
</dbReference>
<dbReference type="EMBL" id="QEFC01001180">
    <property type="protein sequence ID" value="KAE9459255.1"/>
    <property type="molecule type" value="Genomic_DNA"/>
</dbReference>
<keyword evidence="3" id="KW-1185">Reference proteome</keyword>
<dbReference type="PANTHER" id="PTHR11361">
    <property type="entry name" value="DNA MISMATCH REPAIR PROTEIN MUTS FAMILY MEMBER"/>
    <property type="match status" value="1"/>
</dbReference>
<evidence type="ECO:0000313" key="3">
    <source>
        <dbReference type="Proteomes" id="UP000428333"/>
    </source>
</evidence>
<accession>A0A6A4LN60</accession>
<gene>
    <name evidence="2" type="ORF">C3L33_08840</name>
</gene>
<dbReference type="PANTHER" id="PTHR11361:SF150">
    <property type="entry name" value="DNA MISMATCH REPAIR PROTEIN MSH6"/>
    <property type="match status" value="1"/>
</dbReference>